<name>A0AAN9GWB5_9TELE</name>
<comment type="caution">
    <text evidence="3">The sequence shown here is derived from an EMBL/GenBank/DDBJ whole genome shotgun (WGS) entry which is preliminary data.</text>
</comment>
<evidence type="ECO:0000256" key="1">
    <source>
        <dbReference type="ARBA" id="ARBA00022702"/>
    </source>
</evidence>
<dbReference type="GO" id="GO:0042304">
    <property type="term" value="P:regulation of fatty acid biosynthetic process"/>
    <property type="evidence" value="ECO:0007669"/>
    <property type="project" value="InterPro"/>
</dbReference>
<dbReference type="GO" id="GO:0009749">
    <property type="term" value="P:response to glucose"/>
    <property type="evidence" value="ECO:0007669"/>
    <property type="project" value="InterPro"/>
</dbReference>
<sequence>MKAAVFALVLICLGSSCAGSQPIDSSSTNGIQKFSRRYAESTIASDISKIVDSMVQKNFVNYLLNQREKKSEPTADDSDTRIFNDLLKKELVKWVQSKADAFKNQ</sequence>
<evidence type="ECO:0000313" key="4">
    <source>
        <dbReference type="Proteomes" id="UP001364617"/>
    </source>
</evidence>
<dbReference type="Proteomes" id="UP001364617">
    <property type="component" value="Unassembled WGS sequence"/>
</dbReference>
<evidence type="ECO:0000313" key="3">
    <source>
        <dbReference type="EMBL" id="KAK7134649.1"/>
    </source>
</evidence>
<gene>
    <name evidence="3" type="ORF">R3I93_017929</name>
</gene>
<organism evidence="3 4">
    <name type="scientific">Phoxinus phoxinus</name>
    <name type="common">Eurasian minnow</name>
    <dbReference type="NCBI Taxonomy" id="58324"/>
    <lineage>
        <taxon>Eukaryota</taxon>
        <taxon>Metazoa</taxon>
        <taxon>Chordata</taxon>
        <taxon>Craniata</taxon>
        <taxon>Vertebrata</taxon>
        <taxon>Euteleostomi</taxon>
        <taxon>Actinopterygii</taxon>
        <taxon>Neopterygii</taxon>
        <taxon>Teleostei</taxon>
        <taxon>Ostariophysi</taxon>
        <taxon>Cypriniformes</taxon>
        <taxon>Leuciscidae</taxon>
        <taxon>Phoxininae</taxon>
        <taxon>Phoxinus</taxon>
    </lineage>
</organism>
<keyword evidence="1" id="KW-0372">Hormone</keyword>
<keyword evidence="4" id="KW-1185">Reference proteome</keyword>
<dbReference type="PANTHER" id="PTHR15211">
    <property type="entry name" value="GLUCOSE-DEPENDENT INSULINOTROPIC POLYPEPTIDE"/>
    <property type="match status" value="1"/>
</dbReference>
<dbReference type="GO" id="GO:0042594">
    <property type="term" value="P:response to starvation"/>
    <property type="evidence" value="ECO:0007669"/>
    <property type="project" value="TreeGrafter"/>
</dbReference>
<protein>
    <recommendedName>
        <fullName evidence="5">Gastric inhibitory polypeptide</fullName>
    </recommendedName>
</protein>
<feature type="chain" id="PRO_5042969813" description="Gastric inhibitory polypeptide" evidence="2">
    <location>
        <begin position="20"/>
        <end position="105"/>
    </location>
</feature>
<proteinExistence type="predicted"/>
<reference evidence="3 4" key="1">
    <citation type="submission" date="2024-02" db="EMBL/GenBank/DDBJ databases">
        <title>Chromosome-level genome assembly of the Eurasian Minnow (Phoxinus phoxinus).</title>
        <authorList>
            <person name="Oriowo T.O."/>
            <person name="Martin S."/>
            <person name="Stange M."/>
            <person name="Chrysostomakis Y."/>
            <person name="Brown T."/>
            <person name="Winkler S."/>
            <person name="Kukowka S."/>
            <person name="Myers E.W."/>
            <person name="Bohne A."/>
        </authorList>
    </citation>
    <scope>NUCLEOTIDE SEQUENCE [LARGE SCALE GENOMIC DNA]</scope>
    <source>
        <strain evidence="3">ZFMK-TIS-60720</strain>
        <tissue evidence="3">Whole Organism</tissue>
    </source>
</reference>
<dbReference type="PANTHER" id="PTHR15211:SF0">
    <property type="entry name" value="GASTRIC INHIBITORY POLYPEPTIDE"/>
    <property type="match status" value="1"/>
</dbReference>
<dbReference type="Gene3D" id="6.10.250.590">
    <property type="match status" value="1"/>
</dbReference>
<feature type="signal peptide" evidence="2">
    <location>
        <begin position="1"/>
        <end position="19"/>
    </location>
</feature>
<evidence type="ECO:0000256" key="2">
    <source>
        <dbReference type="SAM" id="SignalP"/>
    </source>
</evidence>
<dbReference type="GO" id="GO:0050796">
    <property type="term" value="P:regulation of insulin secretion"/>
    <property type="evidence" value="ECO:0007669"/>
    <property type="project" value="InterPro"/>
</dbReference>
<evidence type="ECO:0008006" key="5">
    <source>
        <dbReference type="Google" id="ProtNLM"/>
    </source>
</evidence>
<dbReference type="EMBL" id="JAYKXH010000019">
    <property type="protein sequence ID" value="KAK7134649.1"/>
    <property type="molecule type" value="Genomic_DNA"/>
</dbReference>
<dbReference type="GO" id="GO:0031769">
    <property type="term" value="F:glucagon receptor binding"/>
    <property type="evidence" value="ECO:0007669"/>
    <property type="project" value="TreeGrafter"/>
</dbReference>
<dbReference type="GO" id="GO:0005179">
    <property type="term" value="F:hormone activity"/>
    <property type="evidence" value="ECO:0007669"/>
    <property type="project" value="UniProtKB-KW"/>
</dbReference>
<accession>A0AAN9GWB5</accession>
<dbReference type="AlphaFoldDB" id="A0AAN9GWB5"/>
<dbReference type="GO" id="GO:0005615">
    <property type="term" value="C:extracellular space"/>
    <property type="evidence" value="ECO:0007669"/>
    <property type="project" value="TreeGrafter"/>
</dbReference>
<dbReference type="InterPro" id="IPR039078">
    <property type="entry name" value="GIP"/>
</dbReference>
<keyword evidence="2" id="KW-0732">Signal</keyword>
<dbReference type="PROSITE" id="PS51257">
    <property type="entry name" value="PROKAR_LIPOPROTEIN"/>
    <property type="match status" value="1"/>
</dbReference>